<dbReference type="PANTHER" id="PTHR23517">
    <property type="entry name" value="RESISTANCE PROTEIN MDTM, PUTATIVE-RELATED-RELATED"/>
    <property type="match status" value="1"/>
</dbReference>
<name>A0A2M9AQ63_9ACTN</name>
<feature type="domain" description="Major facilitator superfamily (MFS) profile" evidence="8">
    <location>
        <begin position="18"/>
        <end position="418"/>
    </location>
</feature>
<feature type="transmembrane region" description="Helical" evidence="7">
    <location>
        <begin position="226"/>
        <end position="247"/>
    </location>
</feature>
<evidence type="ECO:0000256" key="6">
    <source>
        <dbReference type="ARBA" id="ARBA00023136"/>
    </source>
</evidence>
<keyword evidence="5 7" id="KW-1133">Transmembrane helix</keyword>
<comment type="caution">
    <text evidence="9">The sequence shown here is derived from an EMBL/GenBank/DDBJ whole genome shotgun (WGS) entry which is preliminary data.</text>
</comment>
<proteinExistence type="predicted"/>
<evidence type="ECO:0000256" key="3">
    <source>
        <dbReference type="ARBA" id="ARBA00022475"/>
    </source>
</evidence>
<dbReference type="Gene3D" id="1.20.1250.20">
    <property type="entry name" value="MFS general substrate transporter like domains"/>
    <property type="match status" value="2"/>
</dbReference>
<feature type="transmembrane region" description="Helical" evidence="7">
    <location>
        <begin position="293"/>
        <end position="311"/>
    </location>
</feature>
<evidence type="ECO:0000256" key="5">
    <source>
        <dbReference type="ARBA" id="ARBA00022989"/>
    </source>
</evidence>
<dbReference type="InterPro" id="IPR020846">
    <property type="entry name" value="MFS_dom"/>
</dbReference>
<evidence type="ECO:0000259" key="8">
    <source>
        <dbReference type="PROSITE" id="PS50850"/>
    </source>
</evidence>
<gene>
    <name evidence="9" type="ORF">CLV56_4100</name>
</gene>
<feature type="transmembrane region" description="Helical" evidence="7">
    <location>
        <begin position="171"/>
        <end position="192"/>
    </location>
</feature>
<dbReference type="GO" id="GO:0005886">
    <property type="term" value="C:plasma membrane"/>
    <property type="evidence" value="ECO:0007669"/>
    <property type="project" value="UniProtKB-SubCell"/>
</dbReference>
<dbReference type="CDD" id="cd06174">
    <property type="entry name" value="MFS"/>
    <property type="match status" value="1"/>
</dbReference>
<feature type="transmembrane region" description="Helical" evidence="7">
    <location>
        <begin position="259"/>
        <end position="281"/>
    </location>
</feature>
<dbReference type="SUPFAM" id="SSF103473">
    <property type="entry name" value="MFS general substrate transporter"/>
    <property type="match status" value="1"/>
</dbReference>
<keyword evidence="6 7" id="KW-0472">Membrane</keyword>
<keyword evidence="2" id="KW-0813">Transport</keyword>
<evidence type="ECO:0000256" key="2">
    <source>
        <dbReference type="ARBA" id="ARBA00022448"/>
    </source>
</evidence>
<feature type="transmembrane region" description="Helical" evidence="7">
    <location>
        <begin position="52"/>
        <end position="76"/>
    </location>
</feature>
<dbReference type="OrthoDB" id="4332123at2"/>
<evidence type="ECO:0000256" key="1">
    <source>
        <dbReference type="ARBA" id="ARBA00004651"/>
    </source>
</evidence>
<dbReference type="GO" id="GO:0022857">
    <property type="term" value="F:transmembrane transporter activity"/>
    <property type="evidence" value="ECO:0007669"/>
    <property type="project" value="InterPro"/>
</dbReference>
<evidence type="ECO:0000313" key="10">
    <source>
        <dbReference type="Proteomes" id="UP000230842"/>
    </source>
</evidence>
<evidence type="ECO:0000256" key="7">
    <source>
        <dbReference type="SAM" id="Phobius"/>
    </source>
</evidence>
<dbReference type="InterPro" id="IPR011701">
    <property type="entry name" value="MFS"/>
</dbReference>
<keyword evidence="10" id="KW-1185">Reference proteome</keyword>
<dbReference type="InterPro" id="IPR036259">
    <property type="entry name" value="MFS_trans_sf"/>
</dbReference>
<dbReference type="Proteomes" id="UP000230842">
    <property type="component" value="Unassembled WGS sequence"/>
</dbReference>
<feature type="transmembrane region" description="Helical" evidence="7">
    <location>
        <begin position="391"/>
        <end position="411"/>
    </location>
</feature>
<dbReference type="PROSITE" id="PS50850">
    <property type="entry name" value="MFS"/>
    <property type="match status" value="1"/>
</dbReference>
<dbReference type="EMBL" id="PGEZ01000005">
    <property type="protein sequence ID" value="PJJ47841.1"/>
    <property type="molecule type" value="Genomic_DNA"/>
</dbReference>
<keyword evidence="4 7" id="KW-0812">Transmembrane</keyword>
<keyword evidence="3" id="KW-1003">Cell membrane</keyword>
<organism evidence="9 10">
    <name type="scientific">Mumia flava</name>
    <dbReference type="NCBI Taxonomy" id="1348852"/>
    <lineage>
        <taxon>Bacteria</taxon>
        <taxon>Bacillati</taxon>
        <taxon>Actinomycetota</taxon>
        <taxon>Actinomycetes</taxon>
        <taxon>Propionibacteriales</taxon>
        <taxon>Nocardioidaceae</taxon>
        <taxon>Mumia</taxon>
    </lineage>
</organism>
<evidence type="ECO:0000313" key="9">
    <source>
        <dbReference type="EMBL" id="PJJ47841.1"/>
    </source>
</evidence>
<dbReference type="RefSeq" id="WP_100415610.1">
    <property type="nucleotide sequence ID" value="NZ_PGEZ01000005.1"/>
</dbReference>
<accession>A0A2M9AQ63</accession>
<protein>
    <submittedName>
        <fullName evidence="9">Nitrate/nitrite transporter NarK</fullName>
    </submittedName>
</protein>
<dbReference type="AlphaFoldDB" id="A0A2M9AQ63"/>
<sequence length="438" mass="46698">MIATAARRLGLRRSATAVWLVALLVYVLAVFHRSSLAVAGLAATDRFDITAAQLSAFTVLQLVVYAGMQIPVGLALDRWGPRAVIFAGVVTLSVAQTVFALADSYPLAVGARIAVGAGDAMVFVCVLRLVNTWFEPRRIPLMTQLTGISGQAGTIVAAAPMTWALHTLGWTTSYLVTAAVGLVLAAALLAVVHDRPGARNVRGPELELRGIGSRIRTAWSDPGTQLGFWTHFSTQFSGTMLALLWGFPFFVRGEHTSPAFASALLTILILATMAAGPVIAWRTSTRPERRTRLVLGIVMAIVAVWSAVLAWPGDAPSWLLVLLVVVVAVGGPGSLVGFDFVRTYGVPERLGLATAVVNMGGFIASLSTVLAIGVVLDLLTSGGSQAYPTDAFRWAMAVQAVPWLIGAVQIWRHQRKLDRLPPASSRPRRNELQRVPAS</sequence>
<dbReference type="InterPro" id="IPR050171">
    <property type="entry name" value="MFS_Transporters"/>
</dbReference>
<reference evidence="9 10" key="1">
    <citation type="submission" date="2017-11" db="EMBL/GenBank/DDBJ databases">
        <title>Genomic Encyclopedia of Archaeal and Bacterial Type Strains, Phase II (KMG-II): From Individual Species to Whole Genera.</title>
        <authorList>
            <person name="Goeker M."/>
        </authorList>
    </citation>
    <scope>NUCLEOTIDE SEQUENCE [LARGE SCALE GENOMIC DNA]</scope>
    <source>
        <strain evidence="9 10">DSM 27763</strain>
    </source>
</reference>
<evidence type="ECO:0000256" key="4">
    <source>
        <dbReference type="ARBA" id="ARBA00022692"/>
    </source>
</evidence>
<feature type="transmembrane region" description="Helical" evidence="7">
    <location>
        <begin position="108"/>
        <end position="130"/>
    </location>
</feature>
<feature type="transmembrane region" description="Helical" evidence="7">
    <location>
        <begin position="142"/>
        <end position="165"/>
    </location>
</feature>
<feature type="transmembrane region" description="Helical" evidence="7">
    <location>
        <begin position="350"/>
        <end position="379"/>
    </location>
</feature>
<feature type="transmembrane region" description="Helical" evidence="7">
    <location>
        <begin position="83"/>
        <end position="102"/>
    </location>
</feature>
<dbReference type="Pfam" id="PF07690">
    <property type="entry name" value="MFS_1"/>
    <property type="match status" value="1"/>
</dbReference>
<comment type="subcellular location">
    <subcellularLocation>
        <location evidence="1">Cell membrane</location>
        <topology evidence="1">Multi-pass membrane protein</topology>
    </subcellularLocation>
</comment>
<feature type="transmembrane region" description="Helical" evidence="7">
    <location>
        <begin position="317"/>
        <end position="338"/>
    </location>
</feature>